<organism evidence="1">
    <name type="scientific">Salmonella phage Stp1</name>
    <dbReference type="NCBI Taxonomy" id="1971233"/>
    <lineage>
        <taxon>Viruses</taxon>
        <taxon>Duplodnaviria</taxon>
        <taxon>Heunggongvirae</taxon>
        <taxon>Uroviricota</taxon>
        <taxon>Caudoviricetes</taxon>
        <taxon>Demerecviridae</taxon>
        <taxon>Markadamsvirinae</taxon>
        <taxon>Tequintavirus</taxon>
    </lineage>
</organism>
<sequence length="595" mass="63720">MGFFAGKYSDGKTVLSLNKVNGGDINAHKTPNANTIFHSDMPFVLVESTYESALSSAGNGFYVCQMPSVIANLKSNDPGRVILTAVEINGTHRAFLNGTQSQVGQFLAFFEDPPIGRAGAELGLTSAFASGNSLAHGTYTYNSSLGHEESIARQGTGGTISQASGFNLYRPGGAYAGEAIGRAWTLAGFPAGASKVSINSGNVDFWHPNWQAPIGAGKRGHNWFYVCNSNIRGYAGKKGTTPSNVSVLYNSSTYPNKVYVCRGSTSNLASQAAKKKYVQDSYNITPTKVIWYVLNLRYSNGGMSVASNPFTGSDIRISPSNFTIKGVSLPNTSYKFINQNAFGNLSSRPDMEYIGNNVAYTGVFGDTTARCEIVGSNKGSLWSPVNYGGSKSQISIYKFSAGKQWYVNSNNNTIGNEHGVVWGPSSVPLRLLPNNVASTYIGDDINPSYPGTGNKYVALSTVSLGLPNANSTVILTTEVVAGNLNTAGGPIRTYGGTAWQVQGRRQQSYTGGDGVFHQILTLPPNHLVPFHTTASYSYTQRWASRPDDLTFTRSGFIYTIKNLGNGKAELGVVIHANESAAVFLPRLRVTVQRLT</sequence>
<evidence type="ECO:0000313" key="1">
    <source>
        <dbReference type="EMBL" id="ARQ96292.1"/>
    </source>
</evidence>
<accession>A0A240FFX2</accession>
<name>A0A240FFX2_9CAUD</name>
<proteinExistence type="predicted"/>
<dbReference type="EMBL" id="KY775453">
    <property type="protein sequence ID" value="ARQ96292.1"/>
    <property type="molecule type" value="Genomic_DNA"/>
</dbReference>
<reference evidence="1" key="1">
    <citation type="submission" date="2017-03" db="EMBL/GenBank/DDBJ databases">
        <authorList>
            <person name="Afonso C.L."/>
            <person name="Miller P.J."/>
            <person name="Scott M.A."/>
            <person name="Spackman E."/>
            <person name="Goraichik I."/>
            <person name="Dimitrov K.M."/>
            <person name="Suarez D.L."/>
            <person name="Swayne D.E."/>
        </authorList>
    </citation>
    <scope>NUCLEOTIDE SEQUENCE</scope>
</reference>
<keyword evidence="1" id="KW-0675">Receptor</keyword>
<protein>
    <submittedName>
        <fullName evidence="1">Receptor-binding protein</fullName>
    </submittedName>
</protein>